<feature type="signal peptide" evidence="1">
    <location>
        <begin position="1"/>
        <end position="20"/>
    </location>
</feature>
<organism evidence="2 3">
    <name type="scientific">Pararge aegeria aegeria</name>
    <dbReference type="NCBI Taxonomy" id="348720"/>
    <lineage>
        <taxon>Eukaryota</taxon>
        <taxon>Metazoa</taxon>
        <taxon>Ecdysozoa</taxon>
        <taxon>Arthropoda</taxon>
        <taxon>Hexapoda</taxon>
        <taxon>Insecta</taxon>
        <taxon>Pterygota</taxon>
        <taxon>Neoptera</taxon>
        <taxon>Endopterygota</taxon>
        <taxon>Lepidoptera</taxon>
        <taxon>Glossata</taxon>
        <taxon>Ditrysia</taxon>
        <taxon>Papilionoidea</taxon>
        <taxon>Nymphalidae</taxon>
        <taxon>Satyrinae</taxon>
        <taxon>Satyrini</taxon>
        <taxon>Parargina</taxon>
        <taxon>Pararge</taxon>
    </lineage>
</organism>
<reference evidence="2" key="1">
    <citation type="submission" date="2022-03" db="EMBL/GenBank/DDBJ databases">
        <authorList>
            <person name="Lindestad O."/>
        </authorList>
    </citation>
    <scope>NUCLEOTIDE SEQUENCE</scope>
</reference>
<keyword evidence="3" id="KW-1185">Reference proteome</keyword>
<name>A0A8S4S4G8_9NEOP</name>
<comment type="caution">
    <text evidence="2">The sequence shown here is derived from an EMBL/GenBank/DDBJ whole genome shotgun (WGS) entry which is preliminary data.</text>
</comment>
<accession>A0A8S4S4G8</accession>
<protein>
    <submittedName>
        <fullName evidence="2">Jg26489 protein</fullName>
    </submittedName>
</protein>
<evidence type="ECO:0000313" key="2">
    <source>
        <dbReference type="EMBL" id="CAH2242855.1"/>
    </source>
</evidence>
<dbReference type="AlphaFoldDB" id="A0A8S4S4G8"/>
<dbReference type="EMBL" id="CAKXAJ010025706">
    <property type="protein sequence ID" value="CAH2242855.1"/>
    <property type="molecule type" value="Genomic_DNA"/>
</dbReference>
<evidence type="ECO:0000256" key="1">
    <source>
        <dbReference type="SAM" id="SignalP"/>
    </source>
</evidence>
<sequence length="72" mass="6973">MQKSIFFILCVIALSTIVEANPSPCGQWWCGQAGGGNNGGNGGGCGGGGCGGGTTNNIGNGQGNTNTVHMNG</sequence>
<gene>
    <name evidence="2" type="primary">jg26489</name>
    <name evidence="2" type="ORF">PAEG_LOCUS19085</name>
</gene>
<keyword evidence="1" id="KW-0732">Signal</keyword>
<dbReference type="Proteomes" id="UP000838756">
    <property type="component" value="Unassembled WGS sequence"/>
</dbReference>
<proteinExistence type="predicted"/>
<evidence type="ECO:0000313" key="3">
    <source>
        <dbReference type="Proteomes" id="UP000838756"/>
    </source>
</evidence>
<feature type="chain" id="PRO_5035869582" evidence="1">
    <location>
        <begin position="21"/>
        <end position="72"/>
    </location>
</feature>